<dbReference type="Proteomes" id="UP001316803">
    <property type="component" value="Unassembled WGS sequence"/>
</dbReference>
<dbReference type="EMBL" id="JAKLMC020000006">
    <property type="protein sequence ID" value="KAK5955765.1"/>
    <property type="molecule type" value="Genomic_DNA"/>
</dbReference>
<accession>A0AAN8EK85</accession>
<feature type="coiled-coil region" evidence="1">
    <location>
        <begin position="15"/>
        <end position="52"/>
    </location>
</feature>
<name>A0AAN8EK85_9EURO</name>
<dbReference type="Pfam" id="PF03357">
    <property type="entry name" value="Snf7"/>
    <property type="match status" value="1"/>
</dbReference>
<proteinExistence type="predicted"/>
<organism evidence="3 4">
    <name type="scientific">Knufia fluminis</name>
    <dbReference type="NCBI Taxonomy" id="191047"/>
    <lineage>
        <taxon>Eukaryota</taxon>
        <taxon>Fungi</taxon>
        <taxon>Dikarya</taxon>
        <taxon>Ascomycota</taxon>
        <taxon>Pezizomycotina</taxon>
        <taxon>Eurotiomycetes</taxon>
        <taxon>Chaetothyriomycetidae</taxon>
        <taxon>Chaetothyriales</taxon>
        <taxon>Trichomeriaceae</taxon>
        <taxon>Knufia</taxon>
    </lineage>
</organism>
<evidence type="ECO:0000256" key="2">
    <source>
        <dbReference type="SAM" id="MobiDB-lite"/>
    </source>
</evidence>
<evidence type="ECO:0000313" key="3">
    <source>
        <dbReference type="EMBL" id="KAK5955765.1"/>
    </source>
</evidence>
<protein>
    <submittedName>
        <fullName evidence="3">ESCRT-III subunit protein did4</fullName>
    </submittedName>
</protein>
<dbReference type="InterPro" id="IPR005024">
    <property type="entry name" value="Snf7_fam"/>
</dbReference>
<dbReference type="GO" id="GO:0007034">
    <property type="term" value="P:vacuolar transport"/>
    <property type="evidence" value="ECO:0007669"/>
    <property type="project" value="InterPro"/>
</dbReference>
<dbReference type="Gene3D" id="6.10.140.1230">
    <property type="match status" value="1"/>
</dbReference>
<evidence type="ECO:0000256" key="1">
    <source>
        <dbReference type="SAM" id="Coils"/>
    </source>
</evidence>
<dbReference type="PANTHER" id="PTHR10476">
    <property type="entry name" value="CHARGED MULTIVESICULAR BODY PROTEIN"/>
    <property type="match status" value="1"/>
</dbReference>
<reference evidence="3 4" key="1">
    <citation type="submission" date="2022-12" db="EMBL/GenBank/DDBJ databases">
        <title>Genomic features and morphological characterization of a novel Knufia sp. strain isolated from spacecraft assembly facility.</title>
        <authorList>
            <person name="Teixeira M."/>
            <person name="Chander A.M."/>
            <person name="Stajich J.E."/>
            <person name="Venkateswaran K."/>
        </authorList>
    </citation>
    <scope>NUCLEOTIDE SEQUENCE [LARGE SCALE GENOMIC DNA]</scope>
    <source>
        <strain evidence="3 4">FJI-L2-BK-P2</strain>
    </source>
</reference>
<gene>
    <name evidence="3" type="primary">DID4</name>
    <name evidence="3" type="ORF">OHC33_003406</name>
</gene>
<keyword evidence="1" id="KW-0175">Coiled coil</keyword>
<sequence>MNIIEWAFGKRMTPQEKLRKHQRALEKTMRELDREKKKLEGQQNTLQRSIKQNAEKGQLNAAKVQAKDLARTRKYIERFNQTTVQLKAISLRIQTVRTNEQMMQSMKGATRIIGGMNRTMNLPALSKIAQDFERENDVMEQRQEMMEDAVDDALGDPAEEEESEETINQILDELGIEFNSKLGATPSGIQSNAAPEGRVAEAIGGGGDDDLEARLASLRK</sequence>
<evidence type="ECO:0000313" key="4">
    <source>
        <dbReference type="Proteomes" id="UP001316803"/>
    </source>
</evidence>
<comment type="caution">
    <text evidence="3">The sequence shown here is derived from an EMBL/GenBank/DDBJ whole genome shotgun (WGS) entry which is preliminary data.</text>
</comment>
<dbReference type="AlphaFoldDB" id="A0AAN8EK85"/>
<keyword evidence="4" id="KW-1185">Reference proteome</keyword>
<feature type="region of interest" description="Disordered" evidence="2">
    <location>
        <begin position="181"/>
        <end position="220"/>
    </location>
</feature>